<dbReference type="AlphaFoldDB" id="A0A3Q9HNG3"/>
<dbReference type="Pfam" id="PF00860">
    <property type="entry name" value="Xan_ur_permease"/>
    <property type="match status" value="1"/>
</dbReference>
<sequence>MLERIFRLEEHNTTFRTELIAGLTTFMTMAYIIFVNPSIVQKTGMPAEGVLIATAVSAALATLLMALLANYPFALAPGMGLNAYFTYGVVLGMGWTWQEALGAVFLSGILFLILTFFKVRETIINAIPMSLKSGISAGIGLFIAFIGLVNAGIVVDNPATLVTLGDPTDPNFLLAVFGLIITVWMMAKKVPGAILWGIIISTIIAVFTGITDSPKGIISLPNFGPWMEILGKLDISGALSKGIFTVVFSFLFVDFFDTAGTLVGVSQQAGFLDKKGNLPKAGRALLADSIGTIGGAFFGTPTVTTYIESASGVAVGGRTGLVGLVVAVCFLLSLFFIPIIGIVPAAATAPALIIVGSMMMRNVLSIDWNELTDLIPAFMSMITMPLTYSIATGIAVGFVVYPIVKLLAGKGREVHWIVYILGILFIFRFAFLAG</sequence>
<comment type="subcellular location">
    <subcellularLocation>
        <location evidence="1 8">Cell membrane</location>
        <topology evidence="1 8">Multi-pass membrane protein</topology>
    </subcellularLocation>
</comment>
<evidence type="ECO:0000256" key="8">
    <source>
        <dbReference type="PIRNR" id="PIRNR005353"/>
    </source>
</evidence>
<dbReference type="PANTHER" id="PTHR43337:SF1">
    <property type="entry name" value="XANTHINE_URACIL PERMEASE C887.17-RELATED"/>
    <property type="match status" value="1"/>
</dbReference>
<dbReference type="Proteomes" id="UP000267250">
    <property type="component" value="Chromosome"/>
</dbReference>
<evidence type="ECO:0000313" key="10">
    <source>
        <dbReference type="EMBL" id="AZR72000.1"/>
    </source>
</evidence>
<comment type="similarity">
    <text evidence="2 8">Belongs to the nucleobase:cation symporter-2 (NCS2) (TC 2.A.40) family. Azg-like subfamily.</text>
</comment>
<reference evidence="10 11" key="1">
    <citation type="submission" date="2016-07" db="EMBL/GenBank/DDBJ databases">
        <title>Genome and transcriptome analysis of iron-reducing fermentative bacteria Anoxybacter fermentans.</title>
        <authorList>
            <person name="Zeng X."/>
            <person name="Shao Z."/>
        </authorList>
    </citation>
    <scope>NUCLEOTIDE SEQUENCE [LARGE SCALE GENOMIC DNA]</scope>
    <source>
        <strain evidence="10 11">DY22613</strain>
    </source>
</reference>
<evidence type="ECO:0000256" key="2">
    <source>
        <dbReference type="ARBA" id="ARBA00005697"/>
    </source>
</evidence>
<dbReference type="PIRSF" id="PIRSF005353">
    <property type="entry name" value="PbuG"/>
    <property type="match status" value="1"/>
</dbReference>
<keyword evidence="4 8" id="KW-1003">Cell membrane</keyword>
<dbReference type="KEGG" id="aft:BBF96_00415"/>
<feature type="transmembrane region" description="Helical" evidence="9">
    <location>
        <begin position="171"/>
        <end position="187"/>
    </location>
</feature>
<keyword evidence="5 8" id="KW-0812">Transmembrane</keyword>
<feature type="transmembrane region" description="Helical" evidence="9">
    <location>
        <begin position="416"/>
        <end position="433"/>
    </location>
</feature>
<evidence type="ECO:0000256" key="7">
    <source>
        <dbReference type="ARBA" id="ARBA00023136"/>
    </source>
</evidence>
<evidence type="ECO:0000256" key="5">
    <source>
        <dbReference type="ARBA" id="ARBA00022692"/>
    </source>
</evidence>
<dbReference type="InterPro" id="IPR026033">
    <property type="entry name" value="Azg-like_bact_archaea"/>
</dbReference>
<feature type="transmembrane region" description="Helical" evidence="9">
    <location>
        <begin position="95"/>
        <end position="117"/>
    </location>
</feature>
<evidence type="ECO:0000256" key="6">
    <source>
        <dbReference type="ARBA" id="ARBA00022989"/>
    </source>
</evidence>
<evidence type="ECO:0000256" key="4">
    <source>
        <dbReference type="ARBA" id="ARBA00022475"/>
    </source>
</evidence>
<dbReference type="RefSeq" id="WP_127015332.1">
    <property type="nucleotide sequence ID" value="NZ_CP016379.1"/>
</dbReference>
<keyword evidence="3 8" id="KW-0813">Transport</keyword>
<evidence type="ECO:0000313" key="11">
    <source>
        <dbReference type="Proteomes" id="UP000267250"/>
    </source>
</evidence>
<dbReference type="InterPro" id="IPR045018">
    <property type="entry name" value="Azg-like"/>
</dbReference>
<organism evidence="10 11">
    <name type="scientific">Anoxybacter fermentans</name>
    <dbReference type="NCBI Taxonomy" id="1323375"/>
    <lineage>
        <taxon>Bacteria</taxon>
        <taxon>Bacillati</taxon>
        <taxon>Bacillota</taxon>
        <taxon>Clostridia</taxon>
        <taxon>Halanaerobiales</taxon>
        <taxon>Anoxybacter</taxon>
    </lineage>
</organism>
<accession>A0A3Q9HNG3</accession>
<feature type="transmembrane region" description="Helical" evidence="9">
    <location>
        <begin position="243"/>
        <end position="265"/>
    </location>
</feature>
<protein>
    <submittedName>
        <fullName evidence="10">Guanine permease</fullName>
    </submittedName>
</protein>
<name>A0A3Q9HNG3_9FIRM</name>
<feature type="transmembrane region" description="Helical" evidence="9">
    <location>
        <begin position="374"/>
        <end position="404"/>
    </location>
</feature>
<keyword evidence="7 8" id="KW-0472">Membrane</keyword>
<feature type="transmembrane region" description="Helical" evidence="9">
    <location>
        <begin position="51"/>
        <end position="75"/>
    </location>
</feature>
<dbReference type="GO" id="GO:0005886">
    <property type="term" value="C:plasma membrane"/>
    <property type="evidence" value="ECO:0007669"/>
    <property type="project" value="UniProtKB-SubCell"/>
</dbReference>
<proteinExistence type="inferred from homology"/>
<dbReference type="OrthoDB" id="9808458at2"/>
<feature type="transmembrane region" description="Helical" evidence="9">
    <location>
        <begin position="129"/>
        <end position="151"/>
    </location>
</feature>
<feature type="transmembrane region" description="Helical" evidence="9">
    <location>
        <begin position="321"/>
        <end position="354"/>
    </location>
</feature>
<evidence type="ECO:0000256" key="1">
    <source>
        <dbReference type="ARBA" id="ARBA00004651"/>
    </source>
</evidence>
<feature type="transmembrane region" description="Helical" evidence="9">
    <location>
        <begin position="20"/>
        <end position="39"/>
    </location>
</feature>
<dbReference type="EMBL" id="CP016379">
    <property type="protein sequence ID" value="AZR72000.1"/>
    <property type="molecule type" value="Genomic_DNA"/>
</dbReference>
<feature type="transmembrane region" description="Helical" evidence="9">
    <location>
        <begin position="194"/>
        <end position="211"/>
    </location>
</feature>
<gene>
    <name evidence="10" type="ORF">BBF96_00415</name>
</gene>
<dbReference type="PANTHER" id="PTHR43337">
    <property type="entry name" value="XANTHINE/URACIL PERMEASE C887.17-RELATED"/>
    <property type="match status" value="1"/>
</dbReference>
<dbReference type="InterPro" id="IPR006043">
    <property type="entry name" value="NCS2"/>
</dbReference>
<keyword evidence="6 8" id="KW-1133">Transmembrane helix</keyword>
<keyword evidence="11" id="KW-1185">Reference proteome</keyword>
<evidence type="ECO:0000256" key="3">
    <source>
        <dbReference type="ARBA" id="ARBA00022448"/>
    </source>
</evidence>
<dbReference type="GO" id="GO:0005345">
    <property type="term" value="F:purine nucleobase transmembrane transporter activity"/>
    <property type="evidence" value="ECO:0007669"/>
    <property type="project" value="TreeGrafter"/>
</dbReference>
<evidence type="ECO:0000256" key="9">
    <source>
        <dbReference type="SAM" id="Phobius"/>
    </source>
</evidence>